<name>A0A0R1PZT3_9LACO</name>
<dbReference type="STRING" id="1423812.FD20_GL002475"/>
<dbReference type="GO" id="GO:0005886">
    <property type="term" value="C:plasma membrane"/>
    <property type="evidence" value="ECO:0007669"/>
    <property type="project" value="UniProtKB-SubCell"/>
</dbReference>
<comment type="subcellular location">
    <subcellularLocation>
        <location evidence="1">Cell membrane</location>
        <topology evidence="1">Multi-pass membrane protein</topology>
    </subcellularLocation>
</comment>
<evidence type="ECO:0000256" key="10">
    <source>
        <dbReference type="RuleBase" id="RU004340"/>
    </source>
</evidence>
<evidence type="ECO:0000256" key="4">
    <source>
        <dbReference type="ARBA" id="ARBA00022989"/>
    </source>
</evidence>
<comment type="caution">
    <text evidence="11">The sequence shown here is derived from an EMBL/GenBank/DDBJ whole genome shotgun (WGS) entry which is preliminary data.</text>
</comment>
<evidence type="ECO:0000256" key="5">
    <source>
        <dbReference type="ARBA" id="ARBA00023136"/>
    </source>
</evidence>
<feature type="transmembrane region" description="Helical" evidence="10">
    <location>
        <begin position="12"/>
        <end position="30"/>
    </location>
</feature>
<accession>A0A0R1PZT3</accession>
<dbReference type="Proteomes" id="UP000051155">
    <property type="component" value="Unassembled WGS sequence"/>
</dbReference>
<comment type="caution">
    <text evidence="10">Lacks conserved residue(s) required for the propagation of feature annotation.</text>
</comment>
<sequence length="83" mass="9285">MTYFFITFKNFAEWLTIGLGTGFVGSFTTFSSFNLDILKLTLLHNSEYLFFYLTSNIFGGLILAFLGSLIGSCLGSKMIRGEE</sequence>
<protein>
    <recommendedName>
        <fullName evidence="10">Fluoride-specific ion channel</fullName>
    </recommendedName>
</protein>
<comment type="function">
    <text evidence="9">Fluoride-specific ion channel. Important for reducing fluoride concentration in the cell, thus reducing its toxicity.</text>
</comment>
<dbReference type="InterPro" id="IPR003691">
    <property type="entry name" value="FluC"/>
</dbReference>
<evidence type="ECO:0000256" key="6">
    <source>
        <dbReference type="ARBA" id="ARBA00023303"/>
    </source>
</evidence>
<organism evidence="11 12">
    <name type="scientific">Liquorilactobacillus uvarum DSM 19971</name>
    <dbReference type="NCBI Taxonomy" id="1423812"/>
    <lineage>
        <taxon>Bacteria</taxon>
        <taxon>Bacillati</taxon>
        <taxon>Bacillota</taxon>
        <taxon>Bacilli</taxon>
        <taxon>Lactobacillales</taxon>
        <taxon>Lactobacillaceae</taxon>
        <taxon>Liquorilactobacillus</taxon>
    </lineage>
</organism>
<keyword evidence="3 10" id="KW-0812">Transmembrane</keyword>
<dbReference type="GO" id="GO:0034220">
    <property type="term" value="P:monoatomic ion transmembrane transport"/>
    <property type="evidence" value="ECO:0007669"/>
    <property type="project" value="UniProtKB-KW"/>
</dbReference>
<evidence type="ECO:0000313" key="12">
    <source>
        <dbReference type="Proteomes" id="UP000051155"/>
    </source>
</evidence>
<keyword evidence="12" id="KW-1185">Reference proteome</keyword>
<evidence type="ECO:0000256" key="9">
    <source>
        <dbReference type="ARBA" id="ARBA00049940"/>
    </source>
</evidence>
<reference evidence="11 12" key="1">
    <citation type="journal article" date="2015" name="Genome Announc.">
        <title>Expanding the biotechnology potential of lactobacilli through comparative genomics of 213 strains and associated genera.</title>
        <authorList>
            <person name="Sun Z."/>
            <person name="Harris H.M."/>
            <person name="McCann A."/>
            <person name="Guo C."/>
            <person name="Argimon S."/>
            <person name="Zhang W."/>
            <person name="Yang X."/>
            <person name="Jeffery I.B."/>
            <person name="Cooney J.C."/>
            <person name="Kagawa T.F."/>
            <person name="Liu W."/>
            <person name="Song Y."/>
            <person name="Salvetti E."/>
            <person name="Wrobel A."/>
            <person name="Rasinkangas P."/>
            <person name="Parkhill J."/>
            <person name="Rea M.C."/>
            <person name="O'Sullivan O."/>
            <person name="Ritari J."/>
            <person name="Douillard F.P."/>
            <person name="Paul Ross R."/>
            <person name="Yang R."/>
            <person name="Briner A.E."/>
            <person name="Felis G.E."/>
            <person name="de Vos W.M."/>
            <person name="Barrangou R."/>
            <person name="Klaenhammer T.R."/>
            <person name="Caufield P.W."/>
            <person name="Cui Y."/>
            <person name="Zhang H."/>
            <person name="O'Toole P.W."/>
        </authorList>
    </citation>
    <scope>NUCLEOTIDE SEQUENCE [LARGE SCALE GENOMIC DNA]</scope>
    <source>
        <strain evidence="11 12">DSM 19971</strain>
    </source>
</reference>
<evidence type="ECO:0000256" key="8">
    <source>
        <dbReference type="ARBA" id="ARBA00035585"/>
    </source>
</evidence>
<dbReference type="Pfam" id="PF02537">
    <property type="entry name" value="CRCB"/>
    <property type="match status" value="1"/>
</dbReference>
<gene>
    <name evidence="11" type="ORF">FD20_GL002475</name>
</gene>
<keyword evidence="4 10" id="KW-1133">Transmembrane helix</keyword>
<keyword evidence="6" id="KW-0406">Ion transport</keyword>
<evidence type="ECO:0000256" key="2">
    <source>
        <dbReference type="ARBA" id="ARBA00022475"/>
    </source>
</evidence>
<feature type="transmembrane region" description="Helical" evidence="10">
    <location>
        <begin position="50"/>
        <end position="70"/>
    </location>
</feature>
<proteinExistence type="inferred from homology"/>
<dbReference type="EMBL" id="AZEG01000008">
    <property type="protein sequence ID" value="KRL37937.1"/>
    <property type="molecule type" value="Genomic_DNA"/>
</dbReference>
<keyword evidence="5 10" id="KW-0472">Membrane</keyword>
<evidence type="ECO:0000256" key="3">
    <source>
        <dbReference type="ARBA" id="ARBA00022692"/>
    </source>
</evidence>
<keyword evidence="6" id="KW-0813">Transport</keyword>
<evidence type="ECO:0000256" key="1">
    <source>
        <dbReference type="ARBA" id="ARBA00004651"/>
    </source>
</evidence>
<evidence type="ECO:0000313" key="11">
    <source>
        <dbReference type="EMBL" id="KRL37937.1"/>
    </source>
</evidence>
<keyword evidence="2" id="KW-1003">Cell membrane</keyword>
<dbReference type="PATRIC" id="fig|1423812.3.peg.2630"/>
<evidence type="ECO:0000256" key="7">
    <source>
        <dbReference type="ARBA" id="ARBA00035120"/>
    </source>
</evidence>
<comment type="catalytic activity">
    <reaction evidence="8">
        <text>fluoride(in) = fluoride(out)</text>
        <dbReference type="Rhea" id="RHEA:76159"/>
        <dbReference type="ChEBI" id="CHEBI:17051"/>
    </reaction>
    <physiologicalReaction direction="left-to-right" evidence="8">
        <dbReference type="Rhea" id="RHEA:76160"/>
    </physiologicalReaction>
</comment>
<comment type="similarity">
    <text evidence="7 10">Belongs to the fluoride channel Fluc/FEX (TC 1.A.43) family.</text>
</comment>
<keyword evidence="6" id="KW-0407">Ion channel</keyword>
<dbReference type="AlphaFoldDB" id="A0A0R1PZT3"/>